<accession>A0A6J5RDP4</accession>
<proteinExistence type="predicted"/>
<dbReference type="InterPro" id="IPR056098">
    <property type="entry name" value="Acb2/Tad1_hairpin"/>
</dbReference>
<keyword evidence="1" id="KW-0547">Nucleotide-binding</keyword>
<gene>
    <name evidence="3" type="ORF">UFOVP1229_145</name>
</gene>
<sequence length="124" mass="14041">MRELTSHKVNWLNEKLKIVVMDEPGQGNACHEYQIQQLLTTTDEVGEIHEIRFQNGPIQESGVNGISGEALLSIVEDRLIGFQSGPFACRENAVALTKIQEAMMWLQKRTMDRMKRGVEGTNQK</sequence>
<dbReference type="GO" id="GO:0000166">
    <property type="term" value="F:nucleotide binding"/>
    <property type="evidence" value="ECO:0007669"/>
    <property type="project" value="UniProtKB-KW"/>
</dbReference>
<feature type="domain" description="Acb2/Tad1 hairpin" evidence="2">
    <location>
        <begin position="49"/>
        <end position="110"/>
    </location>
</feature>
<evidence type="ECO:0000256" key="1">
    <source>
        <dbReference type="ARBA" id="ARBA00022741"/>
    </source>
</evidence>
<reference evidence="3" key="1">
    <citation type="submission" date="2020-05" db="EMBL/GenBank/DDBJ databases">
        <authorList>
            <person name="Chiriac C."/>
            <person name="Salcher M."/>
            <person name="Ghai R."/>
            <person name="Kavagutti S V."/>
        </authorList>
    </citation>
    <scope>NUCLEOTIDE SEQUENCE</scope>
</reference>
<organism evidence="3">
    <name type="scientific">uncultured Caudovirales phage</name>
    <dbReference type="NCBI Taxonomy" id="2100421"/>
    <lineage>
        <taxon>Viruses</taxon>
        <taxon>Duplodnaviria</taxon>
        <taxon>Heunggongvirae</taxon>
        <taxon>Uroviricota</taxon>
        <taxon>Caudoviricetes</taxon>
        <taxon>Peduoviridae</taxon>
        <taxon>Maltschvirus</taxon>
        <taxon>Maltschvirus maltsch</taxon>
    </lineage>
</organism>
<evidence type="ECO:0000313" key="3">
    <source>
        <dbReference type="EMBL" id="CAB4191798.1"/>
    </source>
</evidence>
<dbReference type="Pfam" id="PF24729">
    <property type="entry name" value="Acb2_Tad1_hairpin"/>
    <property type="match status" value="1"/>
</dbReference>
<protein>
    <recommendedName>
        <fullName evidence="2">Acb2/Tad1 hairpin domain-containing protein</fullName>
    </recommendedName>
</protein>
<dbReference type="EMBL" id="LR797178">
    <property type="protein sequence ID" value="CAB4191798.1"/>
    <property type="molecule type" value="Genomic_DNA"/>
</dbReference>
<name>A0A6J5RDP4_9CAUD</name>
<evidence type="ECO:0000259" key="2">
    <source>
        <dbReference type="Pfam" id="PF24729"/>
    </source>
</evidence>